<evidence type="ECO:0000313" key="2">
    <source>
        <dbReference type="Proteomes" id="UP000229966"/>
    </source>
</evidence>
<dbReference type="EMBL" id="PEUM01000040">
    <property type="protein sequence ID" value="PIV25445.1"/>
    <property type="molecule type" value="Genomic_DNA"/>
</dbReference>
<sequence>MFISYTWSSSTESKALRIGDPVGLDSRFRGNDKRNENDTPLVILNRKQSASDWGSNPSRHPALDAGSSPAWIPACAGMTSGTRMTIDESRIIMIESFAQVVFILQL</sequence>
<evidence type="ECO:0000313" key="1">
    <source>
        <dbReference type="EMBL" id="PIV25445.1"/>
    </source>
</evidence>
<comment type="caution">
    <text evidence="1">The sequence shown here is derived from an EMBL/GenBank/DDBJ whole genome shotgun (WGS) entry which is preliminary data.</text>
</comment>
<name>A0A2M7CIH6_9BACT</name>
<accession>A0A2M7CIH6</accession>
<proteinExistence type="predicted"/>
<dbReference type="Proteomes" id="UP000229966">
    <property type="component" value="Unassembled WGS sequence"/>
</dbReference>
<organism evidence="1 2">
    <name type="scientific">Candidatus Berkelbacteria bacterium CG03_land_8_20_14_0_80_40_36</name>
    <dbReference type="NCBI Taxonomy" id="1974509"/>
    <lineage>
        <taxon>Bacteria</taxon>
        <taxon>Candidatus Berkelbacteria</taxon>
    </lineage>
</organism>
<dbReference type="AlphaFoldDB" id="A0A2M7CIH6"/>
<gene>
    <name evidence="1" type="ORF">COS38_01595</name>
</gene>
<protein>
    <submittedName>
        <fullName evidence="1">Uncharacterized protein</fullName>
    </submittedName>
</protein>
<reference evidence="2" key="1">
    <citation type="submission" date="2017-09" db="EMBL/GenBank/DDBJ databases">
        <title>Depth-based differentiation of microbial function through sediment-hosted aquifers and enrichment of novel symbionts in the deep terrestrial subsurface.</title>
        <authorList>
            <person name="Probst A.J."/>
            <person name="Ladd B."/>
            <person name="Jarett J.K."/>
            <person name="Geller-Mcgrath D.E."/>
            <person name="Sieber C.M.K."/>
            <person name="Emerson J.B."/>
            <person name="Anantharaman K."/>
            <person name="Thomas B.C."/>
            <person name="Malmstrom R."/>
            <person name="Stieglmeier M."/>
            <person name="Klingl A."/>
            <person name="Woyke T."/>
            <person name="Ryan C.M."/>
            <person name="Banfield J.F."/>
        </authorList>
    </citation>
    <scope>NUCLEOTIDE SEQUENCE [LARGE SCALE GENOMIC DNA]</scope>
</reference>